<feature type="compositionally biased region" description="Basic residues" evidence="1">
    <location>
        <begin position="75"/>
        <end position="96"/>
    </location>
</feature>
<keyword evidence="2" id="KW-0812">Transmembrane</keyword>
<dbReference type="Proteomes" id="UP000517753">
    <property type="component" value="Unassembled WGS sequence"/>
</dbReference>
<comment type="caution">
    <text evidence="3">The sequence shown here is derived from an EMBL/GenBank/DDBJ whole genome shotgun (WGS) entry which is preliminary data.</text>
</comment>
<gene>
    <name evidence="3" type="ORF">HD841_002609</name>
</gene>
<feature type="compositionally biased region" description="Basic and acidic residues" evidence="1">
    <location>
        <begin position="7"/>
        <end position="23"/>
    </location>
</feature>
<feature type="region of interest" description="Disordered" evidence="1">
    <location>
        <begin position="1"/>
        <end position="44"/>
    </location>
</feature>
<dbReference type="RefSeq" id="WP_179509238.1">
    <property type="nucleotide sequence ID" value="NZ_JACCBY010000003.1"/>
</dbReference>
<evidence type="ECO:0000313" key="3">
    <source>
        <dbReference type="EMBL" id="NYD90812.1"/>
    </source>
</evidence>
<keyword evidence="2" id="KW-1133">Transmembrane helix</keyword>
<proteinExistence type="predicted"/>
<accession>A0A7Y9K2E1</accession>
<dbReference type="AlphaFoldDB" id="A0A7Y9K2E1"/>
<evidence type="ECO:0000313" key="4">
    <source>
        <dbReference type="Proteomes" id="UP000517753"/>
    </source>
</evidence>
<evidence type="ECO:0000256" key="1">
    <source>
        <dbReference type="SAM" id="MobiDB-lite"/>
    </source>
</evidence>
<sequence length="96" mass="9724">MKHAGPVHHDDDHHDEHRGDKAPPKPPKSGKSGKPQSGGLGTGAWLAIGGTILAGAAAAIAVPLLRGDKPPVATRHGKKANSGKAARKKAAKPAQD</sequence>
<evidence type="ECO:0000256" key="2">
    <source>
        <dbReference type="SAM" id="Phobius"/>
    </source>
</evidence>
<keyword evidence="2" id="KW-0472">Membrane</keyword>
<keyword evidence="4" id="KW-1185">Reference proteome</keyword>
<feature type="transmembrane region" description="Helical" evidence="2">
    <location>
        <begin position="44"/>
        <end position="65"/>
    </location>
</feature>
<feature type="region of interest" description="Disordered" evidence="1">
    <location>
        <begin position="68"/>
        <end position="96"/>
    </location>
</feature>
<protein>
    <submittedName>
        <fullName evidence="3">Uncharacterized protein</fullName>
    </submittedName>
</protein>
<reference evidence="3 4" key="2">
    <citation type="submission" date="2020-08" db="EMBL/GenBank/DDBJ databases">
        <title>The Agave Microbiome: Exploring the role of microbial communities in plant adaptations to desert environments.</title>
        <authorList>
            <person name="Partida-Martinez L.P."/>
        </authorList>
    </citation>
    <scope>NUCLEOTIDE SEQUENCE [LARGE SCALE GENOMIC DNA]</scope>
    <source>
        <strain evidence="3 4">AS2.3</strain>
    </source>
</reference>
<reference evidence="3 4" key="1">
    <citation type="submission" date="2020-07" db="EMBL/GenBank/DDBJ databases">
        <authorList>
            <person name="Partida-Martinez L."/>
            <person name="Huntemann M."/>
            <person name="Clum A."/>
            <person name="Wang J."/>
            <person name="Palaniappan K."/>
            <person name="Ritter S."/>
            <person name="Chen I.-M."/>
            <person name="Stamatis D."/>
            <person name="Reddy T."/>
            <person name="O'Malley R."/>
            <person name="Daum C."/>
            <person name="Shapiro N."/>
            <person name="Ivanova N."/>
            <person name="Kyrpides N."/>
            <person name="Woyke T."/>
        </authorList>
    </citation>
    <scope>NUCLEOTIDE SEQUENCE [LARGE SCALE GENOMIC DNA]</scope>
    <source>
        <strain evidence="3 4">AS2.3</strain>
    </source>
</reference>
<organism evidence="3 4">
    <name type="scientific">Sphingomonas melonis</name>
    <dbReference type="NCBI Taxonomy" id="152682"/>
    <lineage>
        <taxon>Bacteria</taxon>
        <taxon>Pseudomonadati</taxon>
        <taxon>Pseudomonadota</taxon>
        <taxon>Alphaproteobacteria</taxon>
        <taxon>Sphingomonadales</taxon>
        <taxon>Sphingomonadaceae</taxon>
        <taxon>Sphingomonas</taxon>
    </lineage>
</organism>
<dbReference type="EMBL" id="JACCBY010000003">
    <property type="protein sequence ID" value="NYD90812.1"/>
    <property type="molecule type" value="Genomic_DNA"/>
</dbReference>
<name>A0A7Y9K2E1_9SPHN</name>